<dbReference type="EMBL" id="PKHU01000003">
    <property type="protein sequence ID" value="PKZ29585.1"/>
    <property type="molecule type" value="Genomic_DNA"/>
</dbReference>
<evidence type="ECO:0000256" key="1">
    <source>
        <dbReference type="ARBA" id="ARBA00022741"/>
    </source>
</evidence>
<dbReference type="AlphaFoldDB" id="A0A2I1NB60"/>
<dbReference type="GO" id="GO:0005524">
    <property type="term" value="F:ATP binding"/>
    <property type="evidence" value="ECO:0007669"/>
    <property type="project" value="UniProtKB-KW"/>
</dbReference>
<name>A0A2I1NB60_9BACT</name>
<dbReference type="Gene3D" id="3.40.50.620">
    <property type="entry name" value="HUPs"/>
    <property type="match status" value="1"/>
</dbReference>
<evidence type="ECO:0000259" key="4">
    <source>
        <dbReference type="Pfam" id="PF18297"/>
    </source>
</evidence>
<comment type="caution">
    <text evidence="5">The sequence shown here is derived from an EMBL/GenBank/DDBJ whole genome shotgun (WGS) entry which is preliminary data.</text>
</comment>
<dbReference type="PANTHER" id="PTHR11933">
    <property type="entry name" value="TRNA 5-METHYLAMINOMETHYL-2-THIOURIDYLATE -METHYLTRANSFERASE"/>
    <property type="match status" value="1"/>
</dbReference>
<reference evidence="5 6" key="1">
    <citation type="submission" date="2017-12" db="EMBL/GenBank/DDBJ databases">
        <title>Phylogenetic diversity of female urinary microbiome.</title>
        <authorList>
            <person name="Thomas-White K."/>
            <person name="Wolfe A.J."/>
        </authorList>
    </citation>
    <scope>NUCLEOTIDE SEQUENCE [LARGE SCALE GENOMIC DNA]</scope>
    <source>
        <strain evidence="5 6">UMB0112</strain>
    </source>
</reference>
<organism evidence="5 6">
    <name type="scientific">Campylobacter ureolyticus</name>
    <dbReference type="NCBI Taxonomy" id="827"/>
    <lineage>
        <taxon>Bacteria</taxon>
        <taxon>Pseudomonadati</taxon>
        <taxon>Campylobacterota</taxon>
        <taxon>Epsilonproteobacteria</taxon>
        <taxon>Campylobacterales</taxon>
        <taxon>Campylobacteraceae</taxon>
        <taxon>Campylobacter</taxon>
    </lineage>
</organism>
<dbReference type="InterPro" id="IPR020536">
    <property type="entry name" value="ThiI_AANH"/>
</dbReference>
<feature type="domain" description="Thil AANH" evidence="3">
    <location>
        <begin position="2"/>
        <end position="145"/>
    </location>
</feature>
<dbReference type="Proteomes" id="UP000234639">
    <property type="component" value="Unassembled WGS sequence"/>
</dbReference>
<sequence>MKALALFSGGLDSMLAIKLITLQGIKVTAIYMDIGFGGKEDKSELLKKRANMAGADFKIVDIRNKYLQNVLLNPKYGYGKHFNPCIDCHAYMFKTALSMLKSQEASFLITGEVLGQRPMSQRKEALNQVLSLSGDENLLILRPLCANLLKPTTPEINGWVDREKLLSISGRGRHTQLNLAKEFGFDDFESPAGGCLLTLDNYSKKLTDALNHEGLDTPKDSEILKFGRHLRLKGGAKLIIGKDENDNLKLKNIQNDKFIAINLPIGVVGAYVLISKNACLDDKILAARFTLTYSKADILKNYKMIVGGDEFSVKAFESKDKAKDFFVG</sequence>
<keyword evidence="1" id="KW-0547">Nucleotide-binding</keyword>
<dbReference type="PANTHER" id="PTHR11933:SF6">
    <property type="entry name" value="THIL AANH DOMAIN-CONTAINING PROTEIN"/>
    <property type="match status" value="1"/>
</dbReference>
<dbReference type="SUPFAM" id="SSF52402">
    <property type="entry name" value="Adenine nucleotide alpha hydrolases-like"/>
    <property type="match status" value="1"/>
</dbReference>
<accession>A0A2I1NB60</accession>
<keyword evidence="2 5" id="KW-0067">ATP-binding</keyword>
<evidence type="ECO:0000259" key="3">
    <source>
        <dbReference type="Pfam" id="PF02568"/>
    </source>
</evidence>
<gene>
    <name evidence="5" type="ORF">CYJ41_04335</name>
</gene>
<evidence type="ECO:0000256" key="2">
    <source>
        <dbReference type="ARBA" id="ARBA00022840"/>
    </source>
</evidence>
<dbReference type="InterPro" id="IPR059101">
    <property type="entry name" value="NFACT-R_2"/>
</dbReference>
<feature type="domain" description="NFACT protein RNA binding" evidence="4">
    <location>
        <begin position="227"/>
        <end position="310"/>
    </location>
</feature>
<dbReference type="GO" id="GO:0004810">
    <property type="term" value="F:CCA tRNA nucleotidyltransferase activity"/>
    <property type="evidence" value="ECO:0007669"/>
    <property type="project" value="InterPro"/>
</dbReference>
<dbReference type="Pfam" id="PF18297">
    <property type="entry name" value="NFACT-R_2"/>
    <property type="match status" value="1"/>
</dbReference>
<evidence type="ECO:0000313" key="6">
    <source>
        <dbReference type="Proteomes" id="UP000234639"/>
    </source>
</evidence>
<dbReference type="Pfam" id="PF02568">
    <property type="entry name" value="ThiI"/>
    <property type="match status" value="1"/>
</dbReference>
<protein>
    <submittedName>
        <fullName evidence="5">ATP-binding protein</fullName>
    </submittedName>
</protein>
<dbReference type="RefSeq" id="WP_101637147.1">
    <property type="nucleotide sequence ID" value="NZ_PKHU01000003.1"/>
</dbReference>
<proteinExistence type="predicted"/>
<evidence type="ECO:0000313" key="5">
    <source>
        <dbReference type="EMBL" id="PKZ29585.1"/>
    </source>
</evidence>
<dbReference type="InterPro" id="IPR014729">
    <property type="entry name" value="Rossmann-like_a/b/a_fold"/>
</dbReference>